<dbReference type="RefSeq" id="WP_100387902.1">
    <property type="nucleotide sequence ID" value="NZ_BMZU01000001.1"/>
</dbReference>
<feature type="signal peptide" evidence="2">
    <location>
        <begin position="1"/>
        <end position="30"/>
    </location>
</feature>
<feature type="region of interest" description="Disordered" evidence="1">
    <location>
        <begin position="35"/>
        <end position="54"/>
    </location>
</feature>
<dbReference type="AlphaFoldDB" id="A0A2M9D6R1"/>
<reference evidence="3 4" key="1">
    <citation type="submission" date="2017-11" db="EMBL/GenBank/DDBJ databases">
        <title>Genomic Encyclopedia of Archaeal and Bacterial Type Strains, Phase II (KMG-II): From Individual Species to Whole Genera.</title>
        <authorList>
            <person name="Goeker M."/>
        </authorList>
    </citation>
    <scope>NUCLEOTIDE SEQUENCE [LARGE SCALE GENOMIC DNA]</scope>
    <source>
        <strain evidence="3 4">DSM 16400</strain>
    </source>
</reference>
<dbReference type="EMBL" id="PGFH01000001">
    <property type="protein sequence ID" value="PJJ81193.1"/>
    <property type="molecule type" value="Genomic_DNA"/>
</dbReference>
<evidence type="ECO:0000256" key="2">
    <source>
        <dbReference type="SAM" id="SignalP"/>
    </source>
</evidence>
<dbReference type="PROSITE" id="PS51257">
    <property type="entry name" value="PROKAR_LIPOPROTEIN"/>
    <property type="match status" value="1"/>
</dbReference>
<evidence type="ECO:0000313" key="4">
    <source>
        <dbReference type="Proteomes" id="UP000231742"/>
    </source>
</evidence>
<dbReference type="Proteomes" id="UP000231742">
    <property type="component" value="Unassembled WGS sequence"/>
</dbReference>
<organism evidence="3 4">
    <name type="scientific">Salinibacterium amurskyense</name>
    <dbReference type="NCBI Taxonomy" id="205941"/>
    <lineage>
        <taxon>Bacteria</taxon>
        <taxon>Bacillati</taxon>
        <taxon>Actinomycetota</taxon>
        <taxon>Actinomycetes</taxon>
        <taxon>Micrococcales</taxon>
        <taxon>Microbacteriaceae</taxon>
        <taxon>Salinibacterium</taxon>
    </lineage>
</organism>
<keyword evidence="4" id="KW-1185">Reference proteome</keyword>
<protein>
    <submittedName>
        <fullName evidence="3">Uncharacterized protein</fullName>
    </submittedName>
</protein>
<name>A0A2M9D6R1_9MICO</name>
<comment type="caution">
    <text evidence="3">The sequence shown here is derived from an EMBL/GenBank/DDBJ whole genome shotgun (WGS) entry which is preliminary data.</text>
</comment>
<dbReference type="OrthoDB" id="9967542at2"/>
<feature type="chain" id="PRO_5014876863" evidence="2">
    <location>
        <begin position="31"/>
        <end position="213"/>
    </location>
</feature>
<proteinExistence type="predicted"/>
<sequence>MSEHLRPVRGSIAAASAALIVLTLAGCVQAETQTATEPSAAAPTASTEPSTDPTPVVEPLVLPECSTMVPLDLARSWLSRDTILSIDEDFFTANEWFMPEEAAVISNASLVKNCVWAVPRSDGFLVLKVFDVDPAEGATLAAALVDEGAVETTMGDVTVLKLLTLGGLNDLTDTHYFIDDIWVHGNANSDEVSTRIADAALEQIRVANPTRAY</sequence>
<evidence type="ECO:0000256" key="1">
    <source>
        <dbReference type="SAM" id="MobiDB-lite"/>
    </source>
</evidence>
<accession>A0A2M9D6R1</accession>
<keyword evidence="2" id="KW-0732">Signal</keyword>
<evidence type="ECO:0000313" key="3">
    <source>
        <dbReference type="EMBL" id="PJJ81193.1"/>
    </source>
</evidence>
<gene>
    <name evidence="3" type="ORF">CLV85_0364</name>
</gene>